<evidence type="ECO:0000259" key="1">
    <source>
        <dbReference type="Pfam" id="PF12959"/>
    </source>
</evidence>
<dbReference type="Pfam" id="PF12959">
    <property type="entry name" value="DUF3848"/>
    <property type="match status" value="1"/>
</dbReference>
<protein>
    <submittedName>
        <fullName evidence="2">DUF3848 domain-containing protein</fullName>
    </submittedName>
</protein>
<evidence type="ECO:0000313" key="3">
    <source>
        <dbReference type="Proteomes" id="UP000823842"/>
    </source>
</evidence>
<proteinExistence type="predicted"/>
<reference evidence="2" key="1">
    <citation type="journal article" date="2021" name="PeerJ">
        <title>Extensive microbial diversity within the chicken gut microbiome revealed by metagenomics and culture.</title>
        <authorList>
            <person name="Gilroy R."/>
            <person name="Ravi A."/>
            <person name="Getino M."/>
            <person name="Pursley I."/>
            <person name="Horton D.L."/>
            <person name="Alikhan N.F."/>
            <person name="Baker D."/>
            <person name="Gharbi K."/>
            <person name="Hall N."/>
            <person name="Watson M."/>
            <person name="Adriaenssens E.M."/>
            <person name="Foster-Nyarko E."/>
            <person name="Jarju S."/>
            <person name="Secka A."/>
            <person name="Antonio M."/>
            <person name="Oren A."/>
            <person name="Chaudhuri R.R."/>
            <person name="La Ragione R."/>
            <person name="Hildebrand F."/>
            <person name="Pallen M.J."/>
        </authorList>
    </citation>
    <scope>NUCLEOTIDE SEQUENCE</scope>
    <source>
        <strain evidence="2">ChiSjej1B19-5720</strain>
    </source>
</reference>
<dbReference type="AlphaFoldDB" id="A0A9D2RXA4"/>
<name>A0A9D2RXA4_9FIRM</name>
<dbReference type="Proteomes" id="UP000823842">
    <property type="component" value="Unassembled WGS sequence"/>
</dbReference>
<comment type="caution">
    <text evidence="2">The sequence shown here is derived from an EMBL/GenBank/DDBJ whole genome shotgun (WGS) entry which is preliminary data.</text>
</comment>
<dbReference type="EMBL" id="DWYZ01000225">
    <property type="protein sequence ID" value="HJB29536.1"/>
    <property type="molecule type" value="Genomic_DNA"/>
</dbReference>
<evidence type="ECO:0000313" key="2">
    <source>
        <dbReference type="EMBL" id="HJB29536.1"/>
    </source>
</evidence>
<feature type="domain" description="DUF3848" evidence="1">
    <location>
        <begin position="20"/>
        <end position="107"/>
    </location>
</feature>
<organism evidence="2 3">
    <name type="scientific">Candidatus Blautia faecavium</name>
    <dbReference type="NCBI Taxonomy" id="2838487"/>
    <lineage>
        <taxon>Bacteria</taxon>
        <taxon>Bacillati</taxon>
        <taxon>Bacillota</taxon>
        <taxon>Clostridia</taxon>
        <taxon>Lachnospirales</taxon>
        <taxon>Lachnospiraceae</taxon>
        <taxon>Blautia</taxon>
    </lineage>
</organism>
<reference evidence="2" key="2">
    <citation type="submission" date="2021-04" db="EMBL/GenBank/DDBJ databases">
        <authorList>
            <person name="Gilroy R."/>
        </authorList>
    </citation>
    <scope>NUCLEOTIDE SEQUENCE</scope>
    <source>
        <strain evidence="2">ChiSjej1B19-5720</strain>
    </source>
</reference>
<accession>A0A9D2RXA4</accession>
<gene>
    <name evidence="2" type="ORF">IAA06_12210</name>
</gene>
<dbReference type="InterPro" id="IPR024380">
    <property type="entry name" value="DUF3848"/>
</dbReference>
<sequence>MGNFEQTANMEAGQEDVLITLLYKKMEQEMEKWETCLKSTSPENVLRFAYEYAMKSDIIFAMEDEELEPQTALMLLQMEKPLDSVFIWSVNCNNQDHMEFIRSCIRDCGKYAWDKFVEENSKKDSAQEPENVQDCIGASKGKSMAGCTVSGLAVENLIEIVNLFNEMKDKMHLLDAYPYDIWKQHFADWANDFEELYKDTEWIAEDYLAKTRQFALVRFKLFLRRV</sequence>